<sequence length="42" mass="4959">MILIHKIFKLINIFFMEIKNQRDCGSVFNIEIIVKIDNAHAQ</sequence>
<comment type="caution">
    <text evidence="1">The sequence shown here is derived from an EMBL/GenBank/DDBJ whole genome shotgun (WGS) entry which is preliminary data.</text>
</comment>
<dbReference type="HOGENOM" id="CLU_3259965_0_0_6"/>
<proteinExistence type="predicted"/>
<dbReference type="AlphaFoldDB" id="A0A077Q1E6"/>
<reference evidence="1" key="1">
    <citation type="submission" date="2013-07" db="EMBL/GenBank/DDBJ databases">
        <title>Sub-species coevolution in mutualistic symbiosis.</title>
        <authorList>
            <person name="Murfin K."/>
            <person name="Klassen J."/>
            <person name="Lee M."/>
            <person name="Forst S."/>
            <person name="Stock P."/>
            <person name="Goodrich-Blair H."/>
        </authorList>
    </citation>
    <scope>NUCLEOTIDE SEQUENCE [LARGE SCALE GENOMIC DNA]</scope>
    <source>
        <strain evidence="1">Kraussei Becker Underwood</strain>
    </source>
</reference>
<accession>A0A077Q1E6</accession>
<organism evidence="1 2">
    <name type="scientific">Xenorhabdus bovienii str. kraussei Becker Underwood</name>
    <dbReference type="NCBI Taxonomy" id="1398204"/>
    <lineage>
        <taxon>Bacteria</taxon>
        <taxon>Pseudomonadati</taxon>
        <taxon>Pseudomonadota</taxon>
        <taxon>Gammaproteobacteria</taxon>
        <taxon>Enterobacterales</taxon>
        <taxon>Morganellaceae</taxon>
        <taxon>Xenorhabdus</taxon>
    </lineage>
</organism>
<evidence type="ECO:0000313" key="2">
    <source>
        <dbReference type="Proteomes" id="UP000028493"/>
    </source>
</evidence>
<dbReference type="Proteomes" id="UP000028493">
    <property type="component" value="Unassembled WGS sequence"/>
</dbReference>
<gene>
    <name evidence="1" type="ORF">XBKB1_920009</name>
</gene>
<name>A0A077Q1E6_XENBV</name>
<protein>
    <submittedName>
        <fullName evidence="1">Uncharacterized protein</fullName>
    </submittedName>
</protein>
<evidence type="ECO:0000313" key="1">
    <source>
        <dbReference type="EMBL" id="CDH26766.1"/>
    </source>
</evidence>
<dbReference type="EMBL" id="CBSZ010000431">
    <property type="protein sequence ID" value="CDH26766.1"/>
    <property type="molecule type" value="Genomic_DNA"/>
</dbReference>